<keyword evidence="3 5" id="KW-1133">Transmembrane helix</keyword>
<sequence>MAFVPPSIQADHGYVILVIVLTAFVNFWAGMKVGAARKKYNIKYPQMYAEKGDKNCIEFNCVQRAHQNMVENLAVFLSLLVASSIYRPMWAAVAGLIRVLGFIVYVISYSSGVPEKRLYGSFGMELTTIFP</sequence>
<keyword evidence="7" id="KW-1185">Reference proteome</keyword>
<evidence type="ECO:0008006" key="8">
    <source>
        <dbReference type="Google" id="ProtNLM"/>
    </source>
</evidence>
<dbReference type="Pfam" id="PF01124">
    <property type="entry name" value="MAPEG"/>
    <property type="match status" value="1"/>
</dbReference>
<evidence type="ECO:0000313" key="6">
    <source>
        <dbReference type="EMBL" id="KAF0737925.1"/>
    </source>
</evidence>
<dbReference type="InterPro" id="IPR001129">
    <property type="entry name" value="Membr-assoc_MAPEG"/>
</dbReference>
<keyword evidence="2 5" id="KW-0812">Transmembrane</keyword>
<dbReference type="Proteomes" id="UP000481153">
    <property type="component" value="Unassembled WGS sequence"/>
</dbReference>
<protein>
    <recommendedName>
        <fullName evidence="8">Microsomal glutathione S-transferase 3</fullName>
    </recommendedName>
</protein>
<dbReference type="SUPFAM" id="SSF161084">
    <property type="entry name" value="MAPEG domain-like"/>
    <property type="match status" value="1"/>
</dbReference>
<comment type="caution">
    <text evidence="6">The sequence shown here is derived from an EMBL/GenBank/DDBJ whole genome shotgun (WGS) entry which is preliminary data.</text>
</comment>
<dbReference type="PANTHER" id="PTHR10250:SF26">
    <property type="entry name" value="GLUTATHIONE S-TRANSFERASE 3, MITOCHONDRIAL"/>
    <property type="match status" value="1"/>
</dbReference>
<dbReference type="GO" id="GO:0005635">
    <property type="term" value="C:nuclear envelope"/>
    <property type="evidence" value="ECO:0007669"/>
    <property type="project" value="TreeGrafter"/>
</dbReference>
<evidence type="ECO:0000256" key="3">
    <source>
        <dbReference type="ARBA" id="ARBA00022989"/>
    </source>
</evidence>
<evidence type="ECO:0000256" key="2">
    <source>
        <dbReference type="ARBA" id="ARBA00022692"/>
    </source>
</evidence>
<proteinExistence type="predicted"/>
<dbReference type="PANTHER" id="PTHR10250">
    <property type="entry name" value="MICROSOMAL GLUTATHIONE S-TRANSFERASE"/>
    <property type="match status" value="1"/>
</dbReference>
<feature type="transmembrane region" description="Helical" evidence="5">
    <location>
        <begin position="12"/>
        <end position="29"/>
    </location>
</feature>
<dbReference type="VEuPathDB" id="FungiDB:AeMF1_020016"/>
<dbReference type="GO" id="GO:0005783">
    <property type="term" value="C:endoplasmic reticulum"/>
    <property type="evidence" value="ECO:0007669"/>
    <property type="project" value="TreeGrafter"/>
</dbReference>
<evidence type="ECO:0000256" key="4">
    <source>
        <dbReference type="ARBA" id="ARBA00023136"/>
    </source>
</evidence>
<evidence type="ECO:0000256" key="1">
    <source>
        <dbReference type="ARBA" id="ARBA00004141"/>
    </source>
</evidence>
<dbReference type="GO" id="GO:0016020">
    <property type="term" value="C:membrane"/>
    <property type="evidence" value="ECO:0007669"/>
    <property type="project" value="UniProtKB-SubCell"/>
</dbReference>
<dbReference type="GO" id="GO:0004364">
    <property type="term" value="F:glutathione transferase activity"/>
    <property type="evidence" value="ECO:0007669"/>
    <property type="project" value="TreeGrafter"/>
</dbReference>
<accession>A0A6G0XCN6</accession>
<dbReference type="InterPro" id="IPR023352">
    <property type="entry name" value="MAPEG-like_dom_sf"/>
</dbReference>
<name>A0A6G0XCN6_9STRA</name>
<gene>
    <name evidence="6" type="ORF">Ae201684_005921</name>
</gene>
<dbReference type="AlphaFoldDB" id="A0A6G0XCN6"/>
<reference evidence="6 7" key="1">
    <citation type="submission" date="2019-07" db="EMBL/GenBank/DDBJ databases">
        <title>Genomics analysis of Aphanomyces spp. identifies a new class of oomycete effector associated with host adaptation.</title>
        <authorList>
            <person name="Gaulin E."/>
        </authorList>
    </citation>
    <scope>NUCLEOTIDE SEQUENCE [LARGE SCALE GENOMIC DNA]</scope>
    <source>
        <strain evidence="6 7">ATCC 201684</strain>
    </source>
</reference>
<organism evidence="6 7">
    <name type="scientific">Aphanomyces euteiches</name>
    <dbReference type="NCBI Taxonomy" id="100861"/>
    <lineage>
        <taxon>Eukaryota</taxon>
        <taxon>Sar</taxon>
        <taxon>Stramenopiles</taxon>
        <taxon>Oomycota</taxon>
        <taxon>Saprolegniomycetes</taxon>
        <taxon>Saprolegniales</taxon>
        <taxon>Verrucalvaceae</taxon>
        <taxon>Aphanomyces</taxon>
    </lineage>
</organism>
<evidence type="ECO:0000256" key="5">
    <source>
        <dbReference type="SAM" id="Phobius"/>
    </source>
</evidence>
<dbReference type="InterPro" id="IPR050997">
    <property type="entry name" value="MAPEG"/>
</dbReference>
<dbReference type="GO" id="GO:0004602">
    <property type="term" value="F:glutathione peroxidase activity"/>
    <property type="evidence" value="ECO:0007669"/>
    <property type="project" value="TreeGrafter"/>
</dbReference>
<feature type="transmembrane region" description="Helical" evidence="5">
    <location>
        <begin position="92"/>
        <end position="109"/>
    </location>
</feature>
<feature type="transmembrane region" description="Helical" evidence="5">
    <location>
        <begin position="69"/>
        <end position="86"/>
    </location>
</feature>
<dbReference type="EMBL" id="VJMJ01000079">
    <property type="protein sequence ID" value="KAF0737925.1"/>
    <property type="molecule type" value="Genomic_DNA"/>
</dbReference>
<comment type="subcellular location">
    <subcellularLocation>
        <location evidence="1">Membrane</location>
        <topology evidence="1">Multi-pass membrane protein</topology>
    </subcellularLocation>
</comment>
<dbReference type="GO" id="GO:0006691">
    <property type="term" value="P:leukotriene metabolic process"/>
    <property type="evidence" value="ECO:0007669"/>
    <property type="project" value="UniProtKB-ARBA"/>
</dbReference>
<evidence type="ECO:0000313" key="7">
    <source>
        <dbReference type="Proteomes" id="UP000481153"/>
    </source>
</evidence>
<keyword evidence="4 5" id="KW-0472">Membrane</keyword>
<dbReference type="Gene3D" id="1.20.120.550">
    <property type="entry name" value="Membrane associated eicosanoid/glutathione metabolism-like domain"/>
    <property type="match status" value="1"/>
</dbReference>